<dbReference type="SUPFAM" id="SSF48452">
    <property type="entry name" value="TPR-like"/>
    <property type="match status" value="2"/>
</dbReference>
<keyword evidence="6" id="KW-0472">Membrane</keyword>
<dbReference type="GO" id="GO:0005783">
    <property type="term" value="C:endoplasmic reticulum"/>
    <property type="evidence" value="ECO:0007669"/>
    <property type="project" value="UniProtKB-SubCell"/>
</dbReference>
<evidence type="ECO:0000256" key="2">
    <source>
        <dbReference type="ARBA" id="ARBA00004240"/>
    </source>
</evidence>
<evidence type="ECO:0000256" key="5">
    <source>
        <dbReference type="ARBA" id="ARBA00023128"/>
    </source>
</evidence>
<keyword evidence="4" id="KW-0256">Endoplasmic reticulum</keyword>
<dbReference type="InterPro" id="IPR027417">
    <property type="entry name" value="P-loop_NTPase"/>
</dbReference>
<gene>
    <name evidence="7" type="ORF">LMH87_004734</name>
</gene>
<dbReference type="InterPro" id="IPR011990">
    <property type="entry name" value="TPR-like_helical_dom_sf"/>
</dbReference>
<dbReference type="Gene3D" id="1.25.40.10">
    <property type="entry name" value="Tetratricopeptide repeat domain"/>
    <property type="match status" value="1"/>
</dbReference>
<dbReference type="GO" id="GO:0016020">
    <property type="term" value="C:membrane"/>
    <property type="evidence" value="ECO:0007669"/>
    <property type="project" value="UniProtKB-SubCell"/>
</dbReference>
<dbReference type="GO" id="GO:0005739">
    <property type="term" value="C:mitochondrion"/>
    <property type="evidence" value="ECO:0007669"/>
    <property type="project" value="UniProtKB-SubCell"/>
</dbReference>
<evidence type="ECO:0000256" key="1">
    <source>
        <dbReference type="ARBA" id="ARBA00004173"/>
    </source>
</evidence>
<evidence type="ECO:0000256" key="4">
    <source>
        <dbReference type="ARBA" id="ARBA00022824"/>
    </source>
</evidence>
<dbReference type="PANTHER" id="PTHR48182:SF2">
    <property type="entry name" value="PROTEIN SERAC1"/>
    <property type="match status" value="1"/>
</dbReference>
<dbReference type="Pfam" id="PF13374">
    <property type="entry name" value="TPR_10"/>
    <property type="match status" value="2"/>
</dbReference>
<dbReference type="Gene3D" id="3.40.50.300">
    <property type="entry name" value="P-loop containing nucleotide triphosphate hydrolases"/>
    <property type="match status" value="1"/>
</dbReference>
<proteinExistence type="predicted"/>
<dbReference type="SUPFAM" id="SSF52540">
    <property type="entry name" value="P-loop containing nucleoside triphosphate hydrolases"/>
    <property type="match status" value="1"/>
</dbReference>
<dbReference type="Proteomes" id="UP001144673">
    <property type="component" value="Chromosome 2"/>
</dbReference>
<keyword evidence="8" id="KW-1185">Reference proteome</keyword>
<sequence length="1146" mass="126709">MSEALEPLRGFFHRVKGSVSRRRHGESSGLNVVLDPPQAEIDIVAVHGLGDQGFSAWTTRDPGSGASRPWLEALLGADVPNARIMTYGYASHPDAGYRYIVLHLLDGRALHLTEHLVALRRRDGTARRPLFFIAHSLGGWIVKRALVLSSEATDPLLRNVELSTCGVAFFGTIAPGRPSSPSPLAHVIRRTSGYKDHGGDHDDASAASPMQLQPDDLQWLERQMGAFKGVAANLPRISFYETKKSGGSFVVEKKHSMTGSDGDQIGLVATHSDLVSFHGRDANYTSFIDKFREMVSTSIKSGFVDAKRKALDVSSLRLIDFRRIGYSIPYQVPNDPEHIVARDDIMQQINSIFNAGPTKGSVAFRFVHLWGQSGTGKTTLAKHYIQLHQTDFSFVFWVWAESWETVAGSYLDFANHLVSYYSDKMPRDKVEERLGVTGVAEMVCTKSILYLDKNRVMSAVRAVKDWLMQPENGNWLVVFDGVEPMYNVQEFIPLTLSGRVILTSKGEKACTWGSKVWVHSMSEEQALELLSVGTEHLDLEKSTQATAAKYLIQRLECHPLSVAQAASAMRTKKLLVSDYERLLETMPGPSLFGSTVDQAPAGRLILRISALLSSSAVPASLFLGSLQNTNSTPPRFRKAVEELKTLQMQDNLDGVLQHLMDQQFIHPVYISDSSEFSSPSESPSSPTSTSSTLTSLFMMDVDAREFVRKSLPEEDKAEHAWLACNVCADGVRKANDESSTLQQVHKFGRVMAPHAKVCYDDCSPILEEPPELESVSWDILGNVCMTQGAITQAIGCFKLALQHTDSMNPLEKIQTSLSLSQLLEQIGQMDASIQVLMAVNLVSVEEALGFRLALAKATANVARGELSTAEHQFETLEHEQEQALGPAHAETVGTIQMLAHTLHRMGKANDAHVLYRRVYLSYQTTFGQGHPMTLGSLDDLANICKEVFAIDDAEALYAQSVDIKTRCLGPQHPRTALAIQSHAAMDDLRARYSTAQTKYQKALDILLPTLGRAHPHCVATMEHMARSLHLQGQSLQDQLGATLPPPPSSPRRRMSDRATTAAAAAHEAVRRDAMRQRAFRDAERLYLEVVAIKKAARDLYDEESLVMTVSDVVKMYEVNAFFEKERGEKIAAVTSLFREGRRRGTV</sequence>
<comment type="caution">
    <text evidence="7">The sequence shown here is derived from an EMBL/GenBank/DDBJ whole genome shotgun (WGS) entry which is preliminary data.</text>
</comment>
<dbReference type="InterPro" id="IPR029058">
    <property type="entry name" value="AB_hydrolase_fold"/>
</dbReference>
<keyword evidence="5" id="KW-0496">Mitochondrion</keyword>
<evidence type="ECO:0000256" key="3">
    <source>
        <dbReference type="ARBA" id="ARBA00004370"/>
    </source>
</evidence>
<evidence type="ECO:0000313" key="8">
    <source>
        <dbReference type="Proteomes" id="UP001144673"/>
    </source>
</evidence>
<dbReference type="SUPFAM" id="SSF53474">
    <property type="entry name" value="alpha/beta-Hydrolases"/>
    <property type="match status" value="1"/>
</dbReference>
<evidence type="ECO:0000256" key="6">
    <source>
        <dbReference type="ARBA" id="ARBA00023136"/>
    </source>
</evidence>
<dbReference type="KEGG" id="amus:LMH87_004734"/>
<dbReference type="RefSeq" id="XP_056049573.1">
    <property type="nucleotide sequence ID" value="XM_056195999.1"/>
</dbReference>
<dbReference type="InterPro" id="IPR052374">
    <property type="entry name" value="SERAC1"/>
</dbReference>
<organism evidence="7 8">
    <name type="scientific">Akanthomyces muscarius</name>
    <name type="common">Entomopathogenic fungus</name>
    <name type="synonym">Lecanicillium muscarium</name>
    <dbReference type="NCBI Taxonomy" id="2231603"/>
    <lineage>
        <taxon>Eukaryota</taxon>
        <taxon>Fungi</taxon>
        <taxon>Dikarya</taxon>
        <taxon>Ascomycota</taxon>
        <taxon>Pezizomycotina</taxon>
        <taxon>Sordariomycetes</taxon>
        <taxon>Hypocreomycetidae</taxon>
        <taxon>Hypocreales</taxon>
        <taxon>Cordycipitaceae</taxon>
        <taxon>Akanthomyces</taxon>
    </lineage>
</organism>
<protein>
    <submittedName>
        <fullName evidence="7">Uncharacterized protein</fullName>
    </submittedName>
</protein>
<name>A0A9W8UHY7_AKAMU</name>
<evidence type="ECO:0000313" key="7">
    <source>
        <dbReference type="EMBL" id="KAJ4145903.1"/>
    </source>
</evidence>
<dbReference type="AlphaFoldDB" id="A0A9W8UHY7"/>
<dbReference type="GeneID" id="80891893"/>
<reference evidence="7" key="1">
    <citation type="journal article" date="2023" name="Access Microbiol">
        <title>De-novo genome assembly for Akanthomyces muscarius, a biocontrol agent of insect agricultural pests.</title>
        <authorList>
            <person name="Erdos Z."/>
            <person name="Studholme D.J."/>
            <person name="Raymond B."/>
            <person name="Sharma M."/>
        </authorList>
    </citation>
    <scope>NUCLEOTIDE SEQUENCE</scope>
    <source>
        <strain evidence="7">Ve6</strain>
    </source>
</reference>
<dbReference type="EMBL" id="JAJHUN010000011">
    <property type="protein sequence ID" value="KAJ4145903.1"/>
    <property type="molecule type" value="Genomic_DNA"/>
</dbReference>
<dbReference type="PANTHER" id="PTHR48182">
    <property type="entry name" value="PROTEIN SERAC1"/>
    <property type="match status" value="1"/>
</dbReference>
<accession>A0A9W8UHY7</accession>
<dbReference type="GO" id="GO:0043531">
    <property type="term" value="F:ADP binding"/>
    <property type="evidence" value="ECO:0007669"/>
    <property type="project" value="InterPro"/>
</dbReference>
<comment type="subcellular location">
    <subcellularLocation>
        <location evidence="2">Endoplasmic reticulum</location>
    </subcellularLocation>
    <subcellularLocation>
        <location evidence="3">Membrane</location>
    </subcellularLocation>
    <subcellularLocation>
        <location evidence="1">Mitochondrion</location>
    </subcellularLocation>
</comment>